<dbReference type="Gene3D" id="3.40.50.410">
    <property type="entry name" value="von Willebrand factor, type A domain"/>
    <property type="match status" value="1"/>
</dbReference>
<dbReference type="Pfam" id="PF25045">
    <property type="entry name" value="vWA_Ro60"/>
    <property type="match status" value="1"/>
</dbReference>
<keyword evidence="9" id="KW-1185">Reference proteome</keyword>
<evidence type="ECO:0000256" key="1">
    <source>
        <dbReference type="ARBA" id="ARBA00004496"/>
    </source>
</evidence>
<keyword evidence="4" id="KW-0479">Metal-binding</keyword>
<dbReference type="Pfam" id="PF05731">
    <property type="entry name" value="TROVE"/>
    <property type="match status" value="1"/>
</dbReference>
<dbReference type="RefSeq" id="WP_145214958.1">
    <property type="nucleotide sequence ID" value="NZ_CP036432.1"/>
</dbReference>
<evidence type="ECO:0000313" key="9">
    <source>
        <dbReference type="Proteomes" id="UP000318081"/>
    </source>
</evidence>
<keyword evidence="6" id="KW-0687">Ribonucleoprotein</keyword>
<dbReference type="EMBL" id="CP036432">
    <property type="protein sequence ID" value="QDV85397.1"/>
    <property type="molecule type" value="Genomic_DNA"/>
</dbReference>
<gene>
    <name evidence="8" type="ORF">TBK1r_43770</name>
</gene>
<organism evidence="8 9">
    <name type="scientific">Stieleria magnilauensis</name>
    <dbReference type="NCBI Taxonomy" id="2527963"/>
    <lineage>
        <taxon>Bacteria</taxon>
        <taxon>Pseudomonadati</taxon>
        <taxon>Planctomycetota</taxon>
        <taxon>Planctomycetia</taxon>
        <taxon>Pirellulales</taxon>
        <taxon>Pirellulaceae</taxon>
        <taxon>Stieleria</taxon>
    </lineage>
</organism>
<dbReference type="PANTHER" id="PTHR14202:SF0">
    <property type="entry name" value="RNA-BINDING PROTEIN RO60"/>
    <property type="match status" value="1"/>
</dbReference>
<comment type="subcellular location">
    <subcellularLocation>
        <location evidence="1">Cytoplasm</location>
    </subcellularLocation>
</comment>
<dbReference type="SUPFAM" id="SSF53300">
    <property type="entry name" value="vWA-like"/>
    <property type="match status" value="1"/>
</dbReference>
<evidence type="ECO:0000256" key="4">
    <source>
        <dbReference type="ARBA" id="ARBA00022723"/>
    </source>
</evidence>
<dbReference type="SUPFAM" id="SSF140864">
    <property type="entry name" value="TROVE domain-like"/>
    <property type="match status" value="1"/>
</dbReference>
<proteinExistence type="inferred from homology"/>
<evidence type="ECO:0000256" key="2">
    <source>
        <dbReference type="ARBA" id="ARBA00007814"/>
    </source>
</evidence>
<dbReference type="InterPro" id="IPR037214">
    <property type="entry name" value="TROVE_dom_sf"/>
</dbReference>
<evidence type="ECO:0000256" key="3">
    <source>
        <dbReference type="ARBA" id="ARBA00022490"/>
    </source>
</evidence>
<accession>A0ABX5XUY9</accession>
<dbReference type="PROSITE" id="PS50988">
    <property type="entry name" value="TROVE"/>
    <property type="match status" value="1"/>
</dbReference>
<dbReference type="PANTHER" id="PTHR14202">
    <property type="entry name" value="60 KDA RIBONUCLEOPROTEIN SSA/RO"/>
    <property type="match status" value="1"/>
</dbReference>
<protein>
    <recommendedName>
        <fullName evidence="7">TROVE domain-containing protein</fullName>
    </recommendedName>
</protein>
<keyword evidence="5" id="KW-0694">RNA-binding</keyword>
<evidence type="ECO:0000256" key="5">
    <source>
        <dbReference type="ARBA" id="ARBA00022884"/>
    </source>
</evidence>
<evidence type="ECO:0000313" key="8">
    <source>
        <dbReference type="EMBL" id="QDV85397.1"/>
    </source>
</evidence>
<evidence type="ECO:0000259" key="7">
    <source>
        <dbReference type="PROSITE" id="PS50988"/>
    </source>
</evidence>
<dbReference type="InterPro" id="IPR008858">
    <property type="entry name" value="TROVE_dom"/>
</dbReference>
<comment type="similarity">
    <text evidence="2">Belongs to the Ro 60 kDa family.</text>
</comment>
<dbReference type="InterPro" id="IPR056800">
    <property type="entry name" value="vWA_Ro60"/>
</dbReference>
<dbReference type="InterPro" id="IPR036465">
    <property type="entry name" value="vWFA_dom_sf"/>
</dbReference>
<evidence type="ECO:0000256" key="6">
    <source>
        <dbReference type="ARBA" id="ARBA00023274"/>
    </source>
</evidence>
<dbReference type="InterPro" id="IPR040322">
    <property type="entry name" value="TROVE2"/>
</dbReference>
<feature type="domain" description="TROVE" evidence="7">
    <location>
        <begin position="19"/>
        <end position="349"/>
    </location>
</feature>
<dbReference type="Proteomes" id="UP000318081">
    <property type="component" value="Chromosome"/>
</dbReference>
<keyword evidence="3" id="KW-0963">Cytoplasm</keyword>
<reference evidence="8 9" key="1">
    <citation type="submission" date="2019-02" db="EMBL/GenBank/DDBJ databases">
        <title>Deep-cultivation of Planctomycetes and their phenomic and genomic characterization uncovers novel biology.</title>
        <authorList>
            <person name="Wiegand S."/>
            <person name="Jogler M."/>
            <person name="Boedeker C."/>
            <person name="Pinto D."/>
            <person name="Vollmers J."/>
            <person name="Rivas-Marin E."/>
            <person name="Kohn T."/>
            <person name="Peeters S.H."/>
            <person name="Heuer A."/>
            <person name="Rast P."/>
            <person name="Oberbeckmann S."/>
            <person name="Bunk B."/>
            <person name="Jeske O."/>
            <person name="Meyerdierks A."/>
            <person name="Storesund J.E."/>
            <person name="Kallscheuer N."/>
            <person name="Luecker S."/>
            <person name="Lage O.M."/>
            <person name="Pohl T."/>
            <person name="Merkel B.J."/>
            <person name="Hornburger P."/>
            <person name="Mueller R.-W."/>
            <person name="Bruemmer F."/>
            <person name="Labrenz M."/>
            <person name="Spormann A.M."/>
            <person name="Op den Camp H."/>
            <person name="Overmann J."/>
            <person name="Amann R."/>
            <person name="Jetten M.S.M."/>
            <person name="Mascher T."/>
            <person name="Medema M.H."/>
            <person name="Devos D.P."/>
            <person name="Kaster A.-K."/>
            <person name="Ovreas L."/>
            <person name="Rohde M."/>
            <person name="Galperin M.Y."/>
            <person name="Jogler C."/>
        </authorList>
    </citation>
    <scope>NUCLEOTIDE SEQUENCE [LARGE SCALE GENOMIC DNA]</scope>
    <source>
        <strain evidence="8 9">TBK1r</strain>
    </source>
</reference>
<name>A0ABX5XUY9_9BACT</name>
<sequence>MANKSLFQSITSVIPRATTVNEAGGPAYKFEPKHALAQMAATGTFGNVFYASAQTQLDEMRKLIDQVDDNEFLAKLAVYSRERAYMKDMPAALLVVLSTRDTKLMHQVFDRVADNGRVLRTVFQMTRSGQFGRKGLSSSLQRAFQRWLNDASVGKLLSASIGNDPSLRDILRMARPTPKDDARRALFGWLTDKPVEKWAPATETDLPATVQSLIAYRGADTAEAQTLIAGDLQVRWDLLADAAKGPIVWKAIARQMGPQALRMNLNTLLRHDVFKNTASTGSGGKTDNVMIDYVASRIADADAITRSRQFPYQFLAAYLNASAEVPQKIKASLHNAAEIACGNVPELPGPIVIGLDTSGSMGCPVTGYRGRGGTTKMRCVDVAALFAAAILRRNPDSIVIPFDTQAYNVRIDPQDTILSLSERLAKYGGGGTDCSIPLAEANKRHSKRPLVGCVLVSDNESWITGGRAYGYGHRGSTGVMTEWQKFVTNARRHGVTDPKLVCIDIQPYGSSQAPERDDILNIGGFSDAVFNVISSFLENDASRFVREVESVEL</sequence>